<dbReference type="SUPFAM" id="SSF51182">
    <property type="entry name" value="RmlC-like cupins"/>
    <property type="match status" value="1"/>
</dbReference>
<feature type="region of interest" description="Disordered" evidence="1">
    <location>
        <begin position="1"/>
        <end position="45"/>
    </location>
</feature>
<dbReference type="AlphaFoldDB" id="A0A953M1C0"/>
<dbReference type="Proteomes" id="UP000705867">
    <property type="component" value="Unassembled WGS sequence"/>
</dbReference>
<dbReference type="InterPro" id="IPR011051">
    <property type="entry name" value="RmlC_Cupin_sf"/>
</dbReference>
<sequence length="175" mass="19566">MGKKAAGTGNTPSSLPSGKNGRSSRISRKSPGREENGSRINRHKGNYTWSGIQTESYKPKGGSWLDIARNVLIGNQGETARFHFRYFEIAPGGFSSLEQHRHEHVVVCIRGKGKVRMGRKRYTLGYLDTVYIAPDTIHQLSNPFHEPFGFFCVVNARRDKPKLIRQTIQGVPGRG</sequence>
<comment type="caution">
    <text evidence="3">The sequence shown here is derived from an EMBL/GenBank/DDBJ whole genome shotgun (WGS) entry which is preliminary data.</text>
</comment>
<dbReference type="Gene3D" id="2.60.120.10">
    <property type="entry name" value="Jelly Rolls"/>
    <property type="match status" value="1"/>
</dbReference>
<organism evidence="3 4">
    <name type="scientific">Candidatus Nitrobium versatile</name>
    <dbReference type="NCBI Taxonomy" id="2884831"/>
    <lineage>
        <taxon>Bacteria</taxon>
        <taxon>Pseudomonadati</taxon>
        <taxon>Nitrospirota</taxon>
        <taxon>Nitrospiria</taxon>
        <taxon>Nitrospirales</taxon>
        <taxon>Nitrospiraceae</taxon>
        <taxon>Candidatus Nitrobium</taxon>
    </lineage>
</organism>
<dbReference type="EMBL" id="JAIOIV010000043">
    <property type="protein sequence ID" value="MBZ0155687.1"/>
    <property type="molecule type" value="Genomic_DNA"/>
</dbReference>
<protein>
    <submittedName>
        <fullName evidence="3">Cupin domain-containing protein</fullName>
    </submittedName>
</protein>
<name>A0A953M1C0_9BACT</name>
<dbReference type="CDD" id="cd02222">
    <property type="entry name" value="cupin_TM1459-like"/>
    <property type="match status" value="1"/>
</dbReference>
<reference evidence="3" key="2">
    <citation type="submission" date="2021-08" db="EMBL/GenBank/DDBJ databases">
        <authorList>
            <person name="Dalcin Martins P."/>
        </authorList>
    </citation>
    <scope>NUCLEOTIDE SEQUENCE</scope>
    <source>
        <strain evidence="3">MAG_39</strain>
    </source>
</reference>
<feature type="domain" description="Cupin type-2" evidence="2">
    <location>
        <begin position="86"/>
        <end position="154"/>
    </location>
</feature>
<dbReference type="InterPro" id="IPR013096">
    <property type="entry name" value="Cupin_2"/>
</dbReference>
<reference evidence="3" key="1">
    <citation type="journal article" date="2021" name="bioRxiv">
        <title>Unraveling nitrogen, sulfur and carbon metabolic pathways and microbial community transcriptional responses to substrate deprivation and toxicity stresses in a bioreactor mimicking anoxic brackish coastal sediment conditions.</title>
        <authorList>
            <person name="Martins P.D."/>
            <person name="Echeveste M.J."/>
            <person name="Arshad A."/>
            <person name="Kurth J."/>
            <person name="Ouboter H."/>
            <person name="Jetten M.S.M."/>
            <person name="Welte C.U."/>
        </authorList>
    </citation>
    <scope>NUCLEOTIDE SEQUENCE</scope>
    <source>
        <strain evidence="3">MAG_39</strain>
    </source>
</reference>
<gene>
    <name evidence="3" type="ORF">K8I29_05660</name>
</gene>
<dbReference type="InterPro" id="IPR014710">
    <property type="entry name" value="RmlC-like_jellyroll"/>
</dbReference>
<proteinExistence type="predicted"/>
<dbReference type="Pfam" id="PF07883">
    <property type="entry name" value="Cupin_2"/>
    <property type="match status" value="1"/>
</dbReference>
<evidence type="ECO:0000313" key="3">
    <source>
        <dbReference type="EMBL" id="MBZ0155687.1"/>
    </source>
</evidence>
<feature type="compositionally biased region" description="Polar residues" evidence="1">
    <location>
        <begin position="8"/>
        <end position="24"/>
    </location>
</feature>
<evidence type="ECO:0000313" key="4">
    <source>
        <dbReference type="Proteomes" id="UP000705867"/>
    </source>
</evidence>
<evidence type="ECO:0000259" key="2">
    <source>
        <dbReference type="Pfam" id="PF07883"/>
    </source>
</evidence>
<accession>A0A953M1C0</accession>
<evidence type="ECO:0000256" key="1">
    <source>
        <dbReference type="SAM" id="MobiDB-lite"/>
    </source>
</evidence>